<gene>
    <name evidence="6" type="ORF">SAMN05421743_10626</name>
</gene>
<keyword evidence="4" id="KW-0548">Nucleotidyltransferase</keyword>
<dbReference type="Proteomes" id="UP000198584">
    <property type="component" value="Unassembled WGS sequence"/>
</dbReference>
<dbReference type="RefSeq" id="WP_093044529.1">
    <property type="nucleotide sequence ID" value="NZ_FNQR01000006.1"/>
</dbReference>
<dbReference type="GO" id="GO:0003684">
    <property type="term" value="F:damaged DNA binding"/>
    <property type="evidence" value="ECO:0007669"/>
    <property type="project" value="InterPro"/>
</dbReference>
<dbReference type="Pfam" id="PF00817">
    <property type="entry name" value="IMS"/>
    <property type="match status" value="1"/>
</dbReference>
<organism evidence="6 7">
    <name type="scientific">Thalassobacillus cyri</name>
    <dbReference type="NCBI Taxonomy" id="571932"/>
    <lineage>
        <taxon>Bacteria</taxon>
        <taxon>Bacillati</taxon>
        <taxon>Bacillota</taxon>
        <taxon>Bacilli</taxon>
        <taxon>Bacillales</taxon>
        <taxon>Bacillaceae</taxon>
        <taxon>Thalassobacillus</taxon>
    </lineage>
</organism>
<dbReference type="OrthoDB" id="9808813at2"/>
<evidence type="ECO:0000313" key="7">
    <source>
        <dbReference type="Proteomes" id="UP000198584"/>
    </source>
</evidence>
<dbReference type="GO" id="GO:0003887">
    <property type="term" value="F:DNA-directed DNA polymerase activity"/>
    <property type="evidence" value="ECO:0007669"/>
    <property type="project" value="UniProtKB-KW"/>
</dbReference>
<dbReference type="GO" id="GO:0009432">
    <property type="term" value="P:SOS response"/>
    <property type="evidence" value="ECO:0007669"/>
    <property type="project" value="TreeGrafter"/>
</dbReference>
<dbReference type="Gene3D" id="1.10.150.20">
    <property type="entry name" value="5' to 3' exonuclease, C-terminal subdomain"/>
    <property type="match status" value="1"/>
</dbReference>
<dbReference type="CDD" id="cd01700">
    <property type="entry name" value="PolY_Pol_V_umuC"/>
    <property type="match status" value="1"/>
</dbReference>
<keyword evidence="4" id="KW-0239">DNA-directed DNA polymerase</keyword>
<evidence type="ECO:0000256" key="3">
    <source>
        <dbReference type="ARBA" id="ARBA00022763"/>
    </source>
</evidence>
<keyword evidence="3" id="KW-0227">DNA damage</keyword>
<accession>A0A1H4CEB6</accession>
<dbReference type="STRING" id="571932.SAMN05421743_10626"/>
<dbReference type="SUPFAM" id="SSF100879">
    <property type="entry name" value="Lesion bypass DNA polymerase (Y-family), little finger domain"/>
    <property type="match status" value="1"/>
</dbReference>
<evidence type="ECO:0000259" key="5">
    <source>
        <dbReference type="PROSITE" id="PS50173"/>
    </source>
</evidence>
<keyword evidence="2" id="KW-0515">Mutator protein</keyword>
<proteinExistence type="inferred from homology"/>
<sequence length="424" mass="47523">MSNPAIDYKLFPERRVLCIDMKSFYASCAAILRGLDPMTCHLAVVADTNRRGSVVLAASPAMKKDYGIRTGSRLFEIPNEPDIVIVSAQMSTYLEISTEVTRLFHKYVPKEAIHTYSVDESFLEVVGSERMFGDAEEIAEMILTELEDTFHLKAAIGIGPNMLMAKLCLDLEAKKKGIAEWTYDDVPKKLWPVSPLSEMWGIGPRLERRLNRMGITTVGQLAHYPLERLEKVFGVMGNQLFYHAHGVDLSELGAPIIQGQISYGKSQILLRDYHDPAHVKHVMLEMCEEVAKRARSNDKAGRTISLGIGYSKTEGGGGFHRSRSLDQPTNITMDIYHTCLQLFKEFYEEKTVRSISISLSNISEDASIQLDLFDTGRDRKRDLGYVMDAIRDKYGSDSLLRAVSYTEAGTALHRSELVGGHFAE</sequence>
<evidence type="ECO:0000256" key="2">
    <source>
        <dbReference type="ARBA" id="ARBA00022457"/>
    </source>
</evidence>
<protein>
    <submittedName>
        <fullName evidence="6">DNA polymerase V</fullName>
    </submittedName>
</protein>
<dbReference type="InterPro" id="IPR043128">
    <property type="entry name" value="Rev_trsase/Diguanyl_cyclase"/>
</dbReference>
<dbReference type="Pfam" id="PF11798">
    <property type="entry name" value="IMS_HHH"/>
    <property type="match status" value="1"/>
</dbReference>
<dbReference type="PANTHER" id="PTHR11076:SF35">
    <property type="entry name" value="DNA REPAIR PROTEIN HOMOLOG YOBH"/>
    <property type="match status" value="1"/>
</dbReference>
<dbReference type="Gene3D" id="3.30.1490.100">
    <property type="entry name" value="DNA polymerase, Y-family, little finger domain"/>
    <property type="match status" value="1"/>
</dbReference>
<dbReference type="InterPro" id="IPR043502">
    <property type="entry name" value="DNA/RNA_pol_sf"/>
</dbReference>
<dbReference type="InterPro" id="IPR050116">
    <property type="entry name" value="DNA_polymerase-Y"/>
</dbReference>
<dbReference type="AlphaFoldDB" id="A0A1H4CEB6"/>
<dbReference type="GO" id="GO:0006281">
    <property type="term" value="P:DNA repair"/>
    <property type="evidence" value="ECO:0007669"/>
    <property type="project" value="InterPro"/>
</dbReference>
<dbReference type="InterPro" id="IPR017961">
    <property type="entry name" value="DNA_pol_Y-fam_little_finger"/>
</dbReference>
<dbReference type="GO" id="GO:0042276">
    <property type="term" value="P:error-prone translesion synthesis"/>
    <property type="evidence" value="ECO:0007669"/>
    <property type="project" value="TreeGrafter"/>
</dbReference>
<dbReference type="Pfam" id="PF11799">
    <property type="entry name" value="IMS_C"/>
    <property type="match status" value="1"/>
</dbReference>
<dbReference type="Gene3D" id="3.40.1170.60">
    <property type="match status" value="1"/>
</dbReference>
<comment type="similarity">
    <text evidence="1">Belongs to the DNA polymerase type-Y family.</text>
</comment>
<evidence type="ECO:0000256" key="1">
    <source>
        <dbReference type="ARBA" id="ARBA00010945"/>
    </source>
</evidence>
<keyword evidence="4" id="KW-0808">Transferase</keyword>
<keyword evidence="7" id="KW-1185">Reference proteome</keyword>
<dbReference type="InterPro" id="IPR036775">
    <property type="entry name" value="DNA_pol_Y-fam_lit_finger_sf"/>
</dbReference>
<dbReference type="PROSITE" id="PS50173">
    <property type="entry name" value="UMUC"/>
    <property type="match status" value="1"/>
</dbReference>
<dbReference type="GO" id="GO:0005829">
    <property type="term" value="C:cytosol"/>
    <property type="evidence" value="ECO:0007669"/>
    <property type="project" value="TreeGrafter"/>
</dbReference>
<name>A0A1H4CEB6_9BACI</name>
<feature type="domain" description="UmuC" evidence="5">
    <location>
        <begin position="16"/>
        <end position="203"/>
    </location>
</feature>
<evidence type="ECO:0000313" key="6">
    <source>
        <dbReference type="EMBL" id="SEA58736.1"/>
    </source>
</evidence>
<evidence type="ECO:0000256" key="4">
    <source>
        <dbReference type="ARBA" id="ARBA00022932"/>
    </source>
</evidence>
<dbReference type="InterPro" id="IPR024728">
    <property type="entry name" value="PolY_HhH_motif"/>
</dbReference>
<dbReference type="SUPFAM" id="SSF56672">
    <property type="entry name" value="DNA/RNA polymerases"/>
    <property type="match status" value="1"/>
</dbReference>
<dbReference type="Gene3D" id="3.30.70.270">
    <property type="match status" value="1"/>
</dbReference>
<dbReference type="InterPro" id="IPR001126">
    <property type="entry name" value="UmuC"/>
</dbReference>
<reference evidence="6 7" key="1">
    <citation type="submission" date="2016-10" db="EMBL/GenBank/DDBJ databases">
        <authorList>
            <person name="de Groot N.N."/>
        </authorList>
    </citation>
    <scope>NUCLEOTIDE SEQUENCE [LARGE SCALE GENOMIC DNA]</scope>
    <source>
        <strain evidence="6 7">CCM7597</strain>
    </source>
</reference>
<dbReference type="EMBL" id="FNQR01000006">
    <property type="protein sequence ID" value="SEA58736.1"/>
    <property type="molecule type" value="Genomic_DNA"/>
</dbReference>
<dbReference type="PANTHER" id="PTHR11076">
    <property type="entry name" value="DNA REPAIR POLYMERASE UMUC / TRANSFERASE FAMILY MEMBER"/>
    <property type="match status" value="1"/>
</dbReference>